<organism evidence="3 4">
    <name type="scientific">Qipengyuania soli</name>
    <dbReference type="NCBI Taxonomy" id="2782568"/>
    <lineage>
        <taxon>Bacteria</taxon>
        <taxon>Pseudomonadati</taxon>
        <taxon>Pseudomonadota</taxon>
        <taxon>Alphaproteobacteria</taxon>
        <taxon>Sphingomonadales</taxon>
        <taxon>Erythrobacteraceae</taxon>
        <taxon>Qipengyuania</taxon>
    </lineage>
</organism>
<feature type="domain" description="PilZ" evidence="2">
    <location>
        <begin position="4"/>
        <end position="82"/>
    </location>
</feature>
<dbReference type="AlphaFoldDB" id="A0A7S8IUF0"/>
<dbReference type="KEGG" id="qso:IRL76_14120"/>
<evidence type="ECO:0000256" key="1">
    <source>
        <dbReference type="SAM" id="MobiDB-lite"/>
    </source>
</evidence>
<evidence type="ECO:0000313" key="3">
    <source>
        <dbReference type="EMBL" id="QPC98944.1"/>
    </source>
</evidence>
<dbReference type="InterPro" id="IPR009875">
    <property type="entry name" value="PilZ_domain"/>
</dbReference>
<reference evidence="3 4" key="1">
    <citation type="submission" date="2020-11" db="EMBL/GenBank/DDBJ databases">
        <title>The genome sequence of Erythrobacter sp. 6D36.</title>
        <authorList>
            <person name="Liu Y."/>
        </authorList>
    </citation>
    <scope>NUCLEOTIDE SEQUENCE [LARGE SCALE GENOMIC DNA]</scope>
    <source>
        <strain evidence="3 4">6D36</strain>
    </source>
</reference>
<accession>A0A7S8IUF0</accession>
<name>A0A7S8IUF0_9SPHN</name>
<protein>
    <submittedName>
        <fullName evidence="3">PilZ domain-containing protein</fullName>
    </submittedName>
</protein>
<dbReference type="GO" id="GO:0035438">
    <property type="term" value="F:cyclic-di-GMP binding"/>
    <property type="evidence" value="ECO:0007669"/>
    <property type="project" value="InterPro"/>
</dbReference>
<evidence type="ECO:0000313" key="4">
    <source>
        <dbReference type="Proteomes" id="UP000594459"/>
    </source>
</evidence>
<evidence type="ECO:0000259" key="2">
    <source>
        <dbReference type="Pfam" id="PF07238"/>
    </source>
</evidence>
<sequence length="121" mass="13202">MNEHRRIERDTCAGRIDYTFAGLTRPAHLVNMSREGCRLELSGPLPDAGDAIEITFIDGVSVSGRVVWEESGTVGVQFEQPIIEAIVRFFGLSPAGSIRDEAPKDGFGRHLPPMGQADTPH</sequence>
<dbReference type="Gene3D" id="2.40.10.220">
    <property type="entry name" value="predicted glycosyltransferase like domains"/>
    <property type="match status" value="1"/>
</dbReference>
<dbReference type="SUPFAM" id="SSF141371">
    <property type="entry name" value="PilZ domain-like"/>
    <property type="match status" value="1"/>
</dbReference>
<keyword evidence="4" id="KW-1185">Reference proteome</keyword>
<dbReference type="EMBL" id="CP064654">
    <property type="protein sequence ID" value="QPC98944.1"/>
    <property type="molecule type" value="Genomic_DNA"/>
</dbReference>
<proteinExistence type="predicted"/>
<dbReference type="Proteomes" id="UP000594459">
    <property type="component" value="Chromosome"/>
</dbReference>
<dbReference type="Pfam" id="PF07238">
    <property type="entry name" value="PilZ"/>
    <property type="match status" value="1"/>
</dbReference>
<dbReference type="RefSeq" id="WP_200981948.1">
    <property type="nucleotide sequence ID" value="NZ_CP064654.1"/>
</dbReference>
<gene>
    <name evidence="3" type="ORF">IRL76_14120</name>
</gene>
<feature type="region of interest" description="Disordered" evidence="1">
    <location>
        <begin position="100"/>
        <end position="121"/>
    </location>
</feature>